<dbReference type="Pfam" id="PF13443">
    <property type="entry name" value="HTH_26"/>
    <property type="match status" value="1"/>
</dbReference>
<organism evidence="2 3">
    <name type="scientific">Aromatoleum toluvorans</name>
    <dbReference type="NCBI Taxonomy" id="92002"/>
    <lineage>
        <taxon>Bacteria</taxon>
        <taxon>Pseudomonadati</taxon>
        <taxon>Pseudomonadota</taxon>
        <taxon>Betaproteobacteria</taxon>
        <taxon>Rhodocyclales</taxon>
        <taxon>Rhodocyclaceae</taxon>
        <taxon>Aromatoleum</taxon>
    </lineage>
</organism>
<evidence type="ECO:0000313" key="2">
    <source>
        <dbReference type="EMBL" id="NMG44729.1"/>
    </source>
</evidence>
<protein>
    <submittedName>
        <fullName evidence="2">Helix-turn-helix domain-containing protein</fullName>
    </submittedName>
</protein>
<dbReference type="InterPro" id="IPR001387">
    <property type="entry name" value="Cro/C1-type_HTH"/>
</dbReference>
<gene>
    <name evidence="2" type="ORF">GPA22_13450</name>
</gene>
<comment type="caution">
    <text evidence="2">The sequence shown here is derived from an EMBL/GenBank/DDBJ whole genome shotgun (WGS) entry which is preliminary data.</text>
</comment>
<dbReference type="PROSITE" id="PS50943">
    <property type="entry name" value="HTH_CROC1"/>
    <property type="match status" value="1"/>
</dbReference>
<accession>A0ABX1PZ61</accession>
<dbReference type="SMART" id="SM00530">
    <property type="entry name" value="HTH_XRE"/>
    <property type="match status" value="1"/>
</dbReference>
<evidence type="ECO:0000313" key="3">
    <source>
        <dbReference type="Proteomes" id="UP000623795"/>
    </source>
</evidence>
<evidence type="ECO:0000259" key="1">
    <source>
        <dbReference type="PROSITE" id="PS50943"/>
    </source>
</evidence>
<dbReference type="Proteomes" id="UP000623795">
    <property type="component" value="Unassembled WGS sequence"/>
</dbReference>
<dbReference type="EMBL" id="WTVN01000019">
    <property type="protein sequence ID" value="NMG44729.1"/>
    <property type="molecule type" value="Genomic_DNA"/>
</dbReference>
<dbReference type="InterPro" id="IPR010982">
    <property type="entry name" value="Lambda_DNA-bd_dom_sf"/>
</dbReference>
<sequence length="260" mass="28757">MSTTADLVAALKTELKAAGLTYAALAARLGMAESSVKRMFSASGDMPLSRIDAICRALNLDFADLARSVAEKEPLLAELSLAQEKAVVGDRKLLLVAICCLSHWTAEQIVATYQMGEAEVVKHLTRLDRLGVIDLRPGNRYHLKVAKGFRWRPHGPVMQYFRGEVIDDYFAGGFDGESEMLMVVHGQIGRGLAHSFRERLARVGQDFAQQHIADQKLAPADRRPYTLVIGMRSWLMAAFRDLKRPDVSWPDAPSPNAPAR</sequence>
<dbReference type="SUPFAM" id="SSF47413">
    <property type="entry name" value="lambda repressor-like DNA-binding domains"/>
    <property type="match status" value="1"/>
</dbReference>
<dbReference type="CDD" id="cd00093">
    <property type="entry name" value="HTH_XRE"/>
    <property type="match status" value="1"/>
</dbReference>
<reference evidence="2 3" key="1">
    <citation type="submission" date="2019-12" db="EMBL/GenBank/DDBJ databases">
        <title>Comparative genomics gives insights into the taxonomy of the Azoarcus-Aromatoleum group and reveals separate origins of nif in the plant-associated Azoarcus and non-plant-associated Aromatoleum sub-groups.</title>
        <authorList>
            <person name="Lafos M."/>
            <person name="Maluk M."/>
            <person name="Batista M."/>
            <person name="Junghare M."/>
            <person name="Carmona M."/>
            <person name="Faoro H."/>
            <person name="Cruz L.M."/>
            <person name="Battistoni F."/>
            <person name="De Souza E."/>
            <person name="Pedrosa F."/>
            <person name="Chen W.-M."/>
            <person name="Poole P.S."/>
            <person name="Dixon R.A."/>
            <person name="James E.K."/>
        </authorList>
    </citation>
    <scope>NUCLEOTIDE SEQUENCE [LARGE SCALE GENOMIC DNA]</scope>
    <source>
        <strain evidence="2 3">Td21</strain>
    </source>
</reference>
<feature type="domain" description="HTH cro/C1-type" evidence="1">
    <location>
        <begin position="11"/>
        <end position="65"/>
    </location>
</feature>
<proteinExistence type="predicted"/>
<name>A0ABX1PZ61_9RHOO</name>
<keyword evidence="3" id="KW-1185">Reference proteome</keyword>
<dbReference type="Gene3D" id="1.10.260.40">
    <property type="entry name" value="lambda repressor-like DNA-binding domains"/>
    <property type="match status" value="1"/>
</dbReference>
<dbReference type="RefSeq" id="WP_169256571.1">
    <property type="nucleotide sequence ID" value="NZ_WTVN01000019.1"/>
</dbReference>